<evidence type="ECO:0000313" key="6">
    <source>
        <dbReference type="Proteomes" id="UP000184188"/>
    </source>
</evidence>
<dbReference type="GO" id="GO:0048038">
    <property type="term" value="F:quinone binding"/>
    <property type="evidence" value="ECO:0007669"/>
    <property type="project" value="TreeGrafter"/>
</dbReference>
<dbReference type="STRING" id="1073090.A0A1L9S8S4"/>
<dbReference type="InterPro" id="IPR036291">
    <property type="entry name" value="NAD(P)-bd_dom_sf"/>
</dbReference>
<name>A0A1L9S8S4_9EURO</name>
<dbReference type="InterPro" id="IPR002347">
    <property type="entry name" value="SDR_fam"/>
</dbReference>
<evidence type="ECO:0000256" key="3">
    <source>
        <dbReference type="ARBA" id="ARBA00023002"/>
    </source>
</evidence>
<dbReference type="FunFam" id="3.40.50.720:FF:000084">
    <property type="entry name" value="Short-chain dehydrogenase reductase"/>
    <property type="match status" value="1"/>
</dbReference>
<evidence type="ECO:0000259" key="4">
    <source>
        <dbReference type="SMART" id="SM00822"/>
    </source>
</evidence>
<dbReference type="Gene3D" id="3.40.50.720">
    <property type="entry name" value="NAD(P)-binding Rossmann-like Domain"/>
    <property type="match status" value="1"/>
</dbReference>
<dbReference type="PRINTS" id="PR00081">
    <property type="entry name" value="GDHRDH"/>
</dbReference>
<dbReference type="InterPro" id="IPR020904">
    <property type="entry name" value="Sc_DH/Rdtase_CS"/>
</dbReference>
<dbReference type="GO" id="GO:0006633">
    <property type="term" value="P:fatty acid biosynthetic process"/>
    <property type="evidence" value="ECO:0007669"/>
    <property type="project" value="TreeGrafter"/>
</dbReference>
<dbReference type="Proteomes" id="UP000184188">
    <property type="component" value="Unassembled WGS sequence"/>
</dbReference>
<gene>
    <name evidence="5" type="ORF">ASPZODRAFT_73914</name>
</gene>
<sequence>MSAIFSLQGKVAIVTGSGRSKGIGAAIAALLALHGAAVVVNFLSPATASQAEGVVRGIAQQGGQAVAVQADISTEAGVQALVDAAVELGGKIDIIVNNAVAGSSGPALQASLETIQYTFAVNVAGPVLLIKAAVAHMPPRSRIINIGSIASRIGGPGSALYGASKAAMDALTYSMAWELGRDHGGITINTVAPGPVDTESLPAPVAAKIHGALIPMTRVEERVGTVQEIADAVLLLCSEKSRWISGQCISVSGGITGGV</sequence>
<keyword evidence="6" id="KW-1185">Reference proteome</keyword>
<dbReference type="CDD" id="cd05233">
    <property type="entry name" value="SDR_c"/>
    <property type="match status" value="1"/>
</dbReference>
<dbReference type="PRINTS" id="PR00080">
    <property type="entry name" value="SDRFAMILY"/>
</dbReference>
<dbReference type="RefSeq" id="XP_022578070.1">
    <property type="nucleotide sequence ID" value="XM_022729933.1"/>
</dbReference>
<accession>A0A1L9S8S4</accession>
<proteinExistence type="inferred from homology"/>
<dbReference type="SUPFAM" id="SSF51735">
    <property type="entry name" value="NAD(P)-binding Rossmann-fold domains"/>
    <property type="match status" value="1"/>
</dbReference>
<dbReference type="GeneID" id="34616397"/>
<feature type="domain" description="Ketoreductase" evidence="4">
    <location>
        <begin position="10"/>
        <end position="194"/>
    </location>
</feature>
<dbReference type="Pfam" id="PF13561">
    <property type="entry name" value="adh_short_C2"/>
    <property type="match status" value="1"/>
</dbReference>
<dbReference type="PANTHER" id="PTHR42760:SF133">
    <property type="entry name" value="3-OXOACYL-[ACYL-CARRIER-PROTEIN] REDUCTASE"/>
    <property type="match status" value="1"/>
</dbReference>
<dbReference type="PROSITE" id="PS00061">
    <property type="entry name" value="ADH_SHORT"/>
    <property type="match status" value="1"/>
</dbReference>
<dbReference type="AlphaFoldDB" id="A0A1L9S8S4"/>
<organism evidence="5 6">
    <name type="scientific">Penicilliopsis zonata CBS 506.65</name>
    <dbReference type="NCBI Taxonomy" id="1073090"/>
    <lineage>
        <taxon>Eukaryota</taxon>
        <taxon>Fungi</taxon>
        <taxon>Dikarya</taxon>
        <taxon>Ascomycota</taxon>
        <taxon>Pezizomycotina</taxon>
        <taxon>Eurotiomycetes</taxon>
        <taxon>Eurotiomycetidae</taxon>
        <taxon>Eurotiales</taxon>
        <taxon>Aspergillaceae</taxon>
        <taxon>Penicilliopsis</taxon>
    </lineage>
</organism>
<comment type="similarity">
    <text evidence="1">Belongs to the short-chain dehydrogenases/reductases (SDR) family.</text>
</comment>
<reference evidence="6" key="1">
    <citation type="journal article" date="2017" name="Genome Biol.">
        <title>Comparative genomics reveals high biological diversity and specific adaptations in the industrially and medically important fungal genus Aspergillus.</title>
        <authorList>
            <person name="de Vries R.P."/>
            <person name="Riley R."/>
            <person name="Wiebenga A."/>
            <person name="Aguilar-Osorio G."/>
            <person name="Amillis S."/>
            <person name="Uchima C.A."/>
            <person name="Anderluh G."/>
            <person name="Asadollahi M."/>
            <person name="Askin M."/>
            <person name="Barry K."/>
            <person name="Battaglia E."/>
            <person name="Bayram O."/>
            <person name="Benocci T."/>
            <person name="Braus-Stromeyer S.A."/>
            <person name="Caldana C."/>
            <person name="Canovas D."/>
            <person name="Cerqueira G.C."/>
            <person name="Chen F."/>
            <person name="Chen W."/>
            <person name="Choi C."/>
            <person name="Clum A."/>
            <person name="Dos Santos R.A."/>
            <person name="Damasio A.R."/>
            <person name="Diallinas G."/>
            <person name="Emri T."/>
            <person name="Fekete E."/>
            <person name="Flipphi M."/>
            <person name="Freyberg S."/>
            <person name="Gallo A."/>
            <person name="Gournas C."/>
            <person name="Habgood R."/>
            <person name="Hainaut M."/>
            <person name="Harispe M.L."/>
            <person name="Henrissat B."/>
            <person name="Hilden K.S."/>
            <person name="Hope R."/>
            <person name="Hossain A."/>
            <person name="Karabika E."/>
            <person name="Karaffa L."/>
            <person name="Karanyi Z."/>
            <person name="Krasevec N."/>
            <person name="Kuo A."/>
            <person name="Kusch H."/>
            <person name="LaButti K."/>
            <person name="Lagendijk E.L."/>
            <person name="Lapidus A."/>
            <person name="Levasseur A."/>
            <person name="Lindquist E."/>
            <person name="Lipzen A."/>
            <person name="Logrieco A.F."/>
            <person name="MacCabe A."/>
            <person name="Maekelae M.R."/>
            <person name="Malavazi I."/>
            <person name="Melin P."/>
            <person name="Meyer V."/>
            <person name="Mielnichuk N."/>
            <person name="Miskei M."/>
            <person name="Molnar A.P."/>
            <person name="Mule G."/>
            <person name="Ngan C.Y."/>
            <person name="Orejas M."/>
            <person name="Orosz E."/>
            <person name="Ouedraogo J.P."/>
            <person name="Overkamp K.M."/>
            <person name="Park H.-S."/>
            <person name="Perrone G."/>
            <person name="Piumi F."/>
            <person name="Punt P.J."/>
            <person name="Ram A.F."/>
            <person name="Ramon A."/>
            <person name="Rauscher S."/>
            <person name="Record E."/>
            <person name="Riano-Pachon D.M."/>
            <person name="Robert V."/>
            <person name="Roehrig J."/>
            <person name="Ruller R."/>
            <person name="Salamov A."/>
            <person name="Salih N.S."/>
            <person name="Samson R.A."/>
            <person name="Sandor E."/>
            <person name="Sanguinetti M."/>
            <person name="Schuetze T."/>
            <person name="Sepcic K."/>
            <person name="Shelest E."/>
            <person name="Sherlock G."/>
            <person name="Sophianopoulou V."/>
            <person name="Squina F.M."/>
            <person name="Sun H."/>
            <person name="Susca A."/>
            <person name="Todd R.B."/>
            <person name="Tsang A."/>
            <person name="Unkles S.E."/>
            <person name="van de Wiele N."/>
            <person name="van Rossen-Uffink D."/>
            <person name="Oliveira J.V."/>
            <person name="Vesth T.C."/>
            <person name="Visser J."/>
            <person name="Yu J.-H."/>
            <person name="Zhou M."/>
            <person name="Andersen M.R."/>
            <person name="Archer D.B."/>
            <person name="Baker S.E."/>
            <person name="Benoit I."/>
            <person name="Brakhage A.A."/>
            <person name="Braus G.H."/>
            <person name="Fischer R."/>
            <person name="Frisvad J.C."/>
            <person name="Goldman G.H."/>
            <person name="Houbraken J."/>
            <person name="Oakley B."/>
            <person name="Pocsi I."/>
            <person name="Scazzocchio C."/>
            <person name="Seiboth B."/>
            <person name="vanKuyk P.A."/>
            <person name="Wortman J."/>
            <person name="Dyer P.S."/>
            <person name="Grigoriev I.V."/>
        </authorList>
    </citation>
    <scope>NUCLEOTIDE SEQUENCE [LARGE SCALE GENOMIC DNA]</scope>
    <source>
        <strain evidence="6">CBS 506.65</strain>
    </source>
</reference>
<dbReference type="PANTHER" id="PTHR42760">
    <property type="entry name" value="SHORT-CHAIN DEHYDROGENASES/REDUCTASES FAMILY MEMBER"/>
    <property type="match status" value="1"/>
</dbReference>
<dbReference type="InterPro" id="IPR057326">
    <property type="entry name" value="KR_dom"/>
</dbReference>
<protein>
    <recommendedName>
        <fullName evidence="4">Ketoreductase domain-containing protein</fullName>
    </recommendedName>
</protein>
<dbReference type="SMART" id="SM00822">
    <property type="entry name" value="PKS_KR"/>
    <property type="match status" value="1"/>
</dbReference>
<dbReference type="VEuPathDB" id="FungiDB:ASPZODRAFT_73914"/>
<evidence type="ECO:0000256" key="2">
    <source>
        <dbReference type="ARBA" id="ARBA00022857"/>
    </source>
</evidence>
<evidence type="ECO:0000313" key="5">
    <source>
        <dbReference type="EMBL" id="OJJ43560.1"/>
    </source>
</evidence>
<keyword evidence="2" id="KW-0521">NADP</keyword>
<evidence type="ECO:0000256" key="1">
    <source>
        <dbReference type="ARBA" id="ARBA00006484"/>
    </source>
</evidence>
<keyword evidence="3" id="KW-0560">Oxidoreductase</keyword>
<dbReference type="EMBL" id="KV878351">
    <property type="protein sequence ID" value="OJJ43560.1"/>
    <property type="molecule type" value="Genomic_DNA"/>
</dbReference>
<dbReference type="GO" id="GO:0016616">
    <property type="term" value="F:oxidoreductase activity, acting on the CH-OH group of donors, NAD or NADP as acceptor"/>
    <property type="evidence" value="ECO:0007669"/>
    <property type="project" value="TreeGrafter"/>
</dbReference>
<dbReference type="OrthoDB" id="47007at2759"/>